<dbReference type="RefSeq" id="WP_143742429.1">
    <property type="nucleotide sequence ID" value="NZ_PEOG01000071.1"/>
</dbReference>
<dbReference type="Gene3D" id="2.160.20.10">
    <property type="entry name" value="Single-stranded right-handed beta-helix, Pectin lyase-like"/>
    <property type="match status" value="1"/>
</dbReference>
<reference evidence="3 4" key="1">
    <citation type="submission" date="2017-11" db="EMBL/GenBank/DDBJ databases">
        <title>Draft genome sequence of Mitsuaria sp. HWN-4.</title>
        <authorList>
            <person name="Gundlapally S.R."/>
        </authorList>
    </citation>
    <scope>NUCLEOTIDE SEQUENCE [LARGE SCALE GENOMIC DNA]</scope>
    <source>
        <strain evidence="3 4">HWN-4</strain>
    </source>
</reference>
<dbReference type="EMBL" id="PEOG01000071">
    <property type="protein sequence ID" value="PIM51292.1"/>
    <property type="molecule type" value="Genomic_DNA"/>
</dbReference>
<dbReference type="SMART" id="SM00912">
    <property type="entry name" value="Haemagg_act"/>
    <property type="match status" value="1"/>
</dbReference>
<dbReference type="Pfam" id="PF05594">
    <property type="entry name" value="Fil_haemagg"/>
    <property type="match status" value="29"/>
</dbReference>
<feature type="region of interest" description="Disordered" evidence="1">
    <location>
        <begin position="3902"/>
        <end position="3933"/>
    </location>
</feature>
<dbReference type="InterPro" id="IPR024973">
    <property type="entry name" value="ESPR"/>
</dbReference>
<dbReference type="Proteomes" id="UP000231501">
    <property type="component" value="Unassembled WGS sequence"/>
</dbReference>
<accession>A0A2G9C4K7</accession>
<dbReference type="Pfam" id="PF05860">
    <property type="entry name" value="TPS"/>
    <property type="match status" value="1"/>
</dbReference>
<dbReference type="SUPFAM" id="SSF51126">
    <property type="entry name" value="Pectin lyase-like"/>
    <property type="match status" value="1"/>
</dbReference>
<keyword evidence="4" id="KW-1185">Reference proteome</keyword>
<dbReference type="NCBIfam" id="TIGR01731">
    <property type="entry name" value="fil_hemag_20aa"/>
    <property type="match status" value="50"/>
</dbReference>
<feature type="domain" description="Filamentous haemagglutinin FhaB/tRNA nuclease CdiA-like TPS" evidence="2">
    <location>
        <begin position="100"/>
        <end position="220"/>
    </location>
</feature>
<gene>
    <name evidence="3" type="ORF">CS062_20540</name>
</gene>
<protein>
    <recommendedName>
        <fullName evidence="2">Filamentous haemagglutinin FhaB/tRNA nuclease CdiA-like TPS domain-containing protein</fullName>
    </recommendedName>
</protein>
<dbReference type="NCBIfam" id="TIGR01901">
    <property type="entry name" value="adhes_NPXG"/>
    <property type="match status" value="1"/>
</dbReference>
<dbReference type="Pfam" id="PF13018">
    <property type="entry name" value="ESPR"/>
    <property type="match status" value="1"/>
</dbReference>
<organism evidence="3 4">
    <name type="scientific">Roseateles chitinivorans</name>
    <dbReference type="NCBI Taxonomy" id="2917965"/>
    <lineage>
        <taxon>Bacteria</taxon>
        <taxon>Pseudomonadati</taxon>
        <taxon>Pseudomonadota</taxon>
        <taxon>Betaproteobacteria</taxon>
        <taxon>Burkholderiales</taxon>
        <taxon>Sphaerotilaceae</taxon>
        <taxon>Roseateles</taxon>
    </lineage>
</organism>
<name>A0A2G9C4K7_9BURK</name>
<sequence length="4318" mass="425726">MNRLQYRIVFNKQRGQLMAVAETAVSQTKGGGGESGAPARRALASADGVPAISRGPPALLALAAAFAMGAVITLAPEALAQVKADPNAPRNQQPTVVNSANGTVQVNIQTPSAAGVSRNTYSQFDVDKQGVILNNARGDTSTQLGGFVQGNPWLAKGSARVILNEVNSSAPSQLKGYVEVAGQRAEVIIANPAGIQVDGGGFINASAAVLTTGTPRFNADGSIAGYGVQGGLIRIDGQGLDGSQTDYTALLARAVELNAGLWAKDARIQTGTQVMTVDGAAAGSGAGEALAPSGDRPRYALDSTALGGIYAQRITLVGTEAGLGVRQAGQIVGGQLTLRADGWLDNTGTVYAQEADANGAPSLTVQSNTGVRNAGWLASRGSVELKAPQLTGEAGSATVAGMSSDGAIVAGAGSLSLTAAQSATQLGQLLAGDGMTLQAPTLTADGARLASNGAALAITADAFSAQGASIEQYGTGGLTLDARALTLNGATLLSNGALSARAAQLMLDGADVQALSISLKADGTLSQQRASLRSAGAATLSADRIDNRDARVAADGGVTLQAGTELRNDRGELYAAAGGIVIRGQADVVNTAGAIAARDGISVEARSLAQEQGASIDGQVVELKLQGALRQDASARLSAGNSLSVEAASIASDAQVRAGGALGLSARESAVLGGSVYGGNVNATSGGDLSVSGLLAAQRDLNASASRRLQTGSAATIAAGLGTDGRVGVQGALAMSAGSELSLRGQLLAVDAAFDAAGIDLAGAQLQASNALRISTASDLVTEGARMSASSLTLQAQNWRHAGGQLAMSGTGDWTVVLSGQLDNRQGQIQTNARSLTLTAQDVDNTGGRISTAGDGLTMTVQSLANQGGVLSTSGDLRVDARRLDNRDGELSGRGVDLRGQQFDNTGSGLIVSSRDLSVRADALTNTGVIRAAGAASIDAQALTHGGTIAAGSALEVHAGTIDSSGAFASGLKADNTVGTTGDLSLKADGALKHSGAALAGGAARLEGAELQLQGSRTQAASVAAQAKAGDLRLDRAAMASAGALDLGATGAIVSENGQLSGGTVTLSAAEWRNAGGELSQTDTAGRLVATVAGALDSRGGRITANGTALTLSAQQLDNTAGHIVHAGAAAGELRIDAGTLAGARGEILGNGGLTLTTSAAADLSQAQTQADRITVHAGSLSLQNAQLVAKNAVDLTAAQALDNTSGLVQGGGPVTLQAATLTNRDGQIGGAAVTLRAGAIDNAGQGLVTSGSSLTVNADRLDNAGQLQAAGDVDVTARDVLTNAGLITAKGDARLDASAFDHTGTVAASGNTRITASTLASSGSFAAGLQADNTIGDRGDLTITAQRLRHSGTSVAGGTLTFSADSVALQGSRTQAGSVSLQALAGSLALDQATVAAARQLTLSASGALDAAGATLSGGSVSIAAADWHHAGGTLAQTDTAGVMQVDVSALIDNQGGRIGANAQSATLNAGQLDNRGGAITHAGVGALTISAASLSGTDGRVASSGDLAMTVRGAATLDRAQTQGRTVTLDAGSLSHRDGQLLSQGDASVRTSGALDNSGSFYAQGAMTVTAGSALTHTGLIAAQGDLTVRADSIASSGAFAAGMKPDTTSAAQGELTLSATQTLQHSGTAQAVDRATLEGASLLLQNSQTTAASITLNARGGELRLDRALLSVRDLLDLRSSGTLNTEGARMSGASVAITAVDWRNAGGQVGQTDVAGQFTATLSGLLDNQGGRIAGNGATLTLSADRIENGAGQIVHAGTAGGTLRLDATTLNGVNGTIAGNGALALNIAGDADLSGATAQGDRVTVHAANLKLRDGELLAQSSAALTVGGELDNTDGLIHGGSRLTIDAGTLVNRDGQLGAVDVTLKGGTIDNAGLGLIAARGKLSADVASLSNAGSMQAGGDLDLRASGALRNGGTLRAQGDGLLNADALVNTGTVTAQGALTVAARDIASSGAFAAGLNADNTLATHGDLTLTASGQLQQSGTALAGGALTMSGAGLALQDSRVQAQRVTMTARAGDARLDRATVAGGERLTLSAANALDTSGATLGAGSVSITATDWRNAGGDLAQSAADGELRVFVAQSLVNQGGSIAANATDVTLAAVRIDNRQGTLLHAGAGTLALSAQQLDGTGGEILAKGALSIRTPGALTLDGALTQARDITVNAGSLSHRDGKLLSQTGAAFTIGGAMDNTRGLVQASGDLRVGAASLDNTDGQLGGRAVSLTTAGRLLNGGQGLITSVQALTMEAGQLDNAGSLQSQAAMDLTAHGAFGNTGSAYARGALTITAEGALTSSGLLAAQGALSVQAASIASSGGFVAGLKPDNTLGMQGDLTLRTSGALQQSGQTVATGTMTLSGATLQLQDAKLQAQRADLTASSGDLRLNRATLASSGALAMSAAGALDTGAASISGDTLSVAAQRWSNVDGGVTQIGQAGALSATLQGALDNTRGEIAAAGRTLTVNAGSIDNTRGRVVHAGTEALSLATGTLSGASGEILGAHAVTLTATGAVDLSQAKTQGGTVTLQADSLRHQGGQLLSGGDAQLRVAGAIDNTGGAMGAGGYLRAQAASLDNTGGQLGARAVDLTLGTLTNGAQGLINAQTGLTIGASQVTNAGSLQSGADTRLTTTGALTNSGNVYAQGNATVNAGQTLTNHGLIGAQGALTVEAPALAGAGTLAAGLRPDNSLGAQGDLTVRTTGTLQSAGSMLAAGAMTLRGGDLQLQDSRLQAASVSMTSTGASGLGALRLDRAIVASAGDLMLASAGLLSTDAATLSGANVGLTATDWRNVGGSLTQTGAAGALTATVGNQLLNTDGRIQAAGTGLRLQAQAVDNVRGTLMAAGSGPLTVTTGTLDGSSGQILGNGAVTIAATGAVTLAGAQTQGAGVTVSGSSLDNRGGNLVSNGGALLNLTGGIDNRGGTVASAGALDVRGASLLNGGNGLMQSDSTLQATIGGTLDNQGGRLRSGAAMTLNAGTVDNRGGWAGSDGSLSVTTGGGLQNASGTLLAQQGVSLSAATLGNQQGRISSLQGGVTLRAQGAIDNTAGVIQAGQTADLGSASLVNARGEVSGAAVVIDTRGQTLDNSGGRLIATQSLVVDSGTLENRGGLLQSGGGLSVQTHGAALNNTRDGSVTTPTGIRAQGAMTLNAGTLTNEQGIGAGTSAQVNVGQLVNRAELSGSALTVSVGGTLDNQGGRLIGAQSLDASAQQVLNQGGLIYGGNTLNLTAAGRIDNTNTGGTGQGIQGGAVNVRAQQLDNIGGQVLAGGSLGLTIAQSLNNAGGALGSSGTQTIGDGASVSALSLNNAGGRIWSGSAMGLNLRELAGGVGGQISSGAGMSVKLVGDFVYGASSQFQSAGDMVLDVSGNFANQGTLRSGGTLAISAQNIDNAASGELSGVNTLLTAAGQLTNRGLIDGDGVLLTSDRLVNLGTGRIYGGDVVIDGGTLVNGAEGGVAAVIAGRRSVDAQLSREVSNTDGALIFADGDLRLAGASLLNENSTIEASRALALQMTGGIVNRTVLQGASTGQGYGQGDLASRAFIRAGGDMTITGATLLNSGASIEARSNLMLTAGRIDNVNPYLMWGRYEAAAATEGVLEIQYKESGRQDINLIEYELNGRTEQQALADFDREHPGVLIVSYTSTAVNGEEGAPLTQSMAAKIIVGGTLSIGAGTINNDMSQVVGMTGAAITGGQVTNVPHTVTATDAQGVAHTVNLALAGGVPVVGQVSQAPGGRQGAGAVSTGGGASTQQAQGGASASASGLAGAGGLLGRVTRQVQQGIAAQANAQGNAQVRAGSAIASNAVATGNGAAGAGAVQVIQRSGATATERAITAAQTGDAGAQVQAAMRHERDGDAVQTGSAQDLQGARVTTQFRDGQAVEAAQGNGTTQQVQGTARTGLAGLLQRARAAAAAQVDASAPSDQKATTQIGKVTTQAGSTSRPGSAQSAALKVSGLSVGGRLLGVMPNLTLPSNSLFKTHSEPGSKYLVETDPRFANYREWLSSDFLLEAMALDPTVTQKRLGDGFYEQRLVREQIGQLTGTGYLSGYADDESMYRALLTNGATFAKEHQLVPGVALTAEQMTQLTSDLVWLVEQTVTLADGTTQRVLVPQVYLVPREGDLLPSGSLIAGGRVEMALTGDFNNGGSVRGGVVAIQAQNIANTGDMRATTLALTAREDLRNIGGQLAATGDMSLVAGRDIVMQSTTASGGTVKGNVTTKATVLDQVASLTAGGVMVVQAGRDAQLQAVQITQGGADGAGAEGGVMVAAGRDLTLSTVQTSSSRDQVWNATNFKKESQSQDVGTEIKAEGAVVLKAGQDLSATAAQIASAQGP</sequence>
<feature type="compositionally biased region" description="Low complexity" evidence="1">
    <location>
        <begin position="3737"/>
        <end position="3747"/>
    </location>
</feature>
<evidence type="ECO:0000256" key="1">
    <source>
        <dbReference type="SAM" id="MobiDB-lite"/>
    </source>
</evidence>
<proteinExistence type="predicted"/>
<evidence type="ECO:0000259" key="2">
    <source>
        <dbReference type="SMART" id="SM00912"/>
    </source>
</evidence>
<feature type="compositionally biased region" description="Polar residues" evidence="1">
    <location>
        <begin position="3908"/>
        <end position="3933"/>
    </location>
</feature>
<dbReference type="InterPro" id="IPR011050">
    <property type="entry name" value="Pectin_lyase_fold/virulence"/>
</dbReference>
<dbReference type="InterPro" id="IPR010069">
    <property type="entry name" value="CdiA_FHA1_rpt"/>
</dbReference>
<evidence type="ECO:0000313" key="3">
    <source>
        <dbReference type="EMBL" id="PIM51292.1"/>
    </source>
</evidence>
<dbReference type="InterPro" id="IPR008638">
    <property type="entry name" value="FhaB/CdiA-like_TPS"/>
</dbReference>
<comment type="caution">
    <text evidence="3">The sequence shown here is derived from an EMBL/GenBank/DDBJ whole genome shotgun (WGS) entry which is preliminary data.</text>
</comment>
<feature type="compositionally biased region" description="Gly residues" evidence="1">
    <location>
        <begin position="3723"/>
        <end position="3736"/>
    </location>
</feature>
<evidence type="ECO:0000313" key="4">
    <source>
        <dbReference type="Proteomes" id="UP000231501"/>
    </source>
</evidence>
<feature type="region of interest" description="Disordered" evidence="1">
    <location>
        <begin position="3719"/>
        <end position="3747"/>
    </location>
</feature>
<dbReference type="OrthoDB" id="5666689at2"/>
<dbReference type="InterPro" id="IPR008619">
    <property type="entry name" value="Filamentous_hemagglutn_rpt"/>
</dbReference>
<dbReference type="InterPro" id="IPR012334">
    <property type="entry name" value="Pectin_lyas_fold"/>
</dbReference>
<feature type="non-terminal residue" evidence="3">
    <location>
        <position position="4318"/>
    </location>
</feature>